<feature type="signal peptide" evidence="3">
    <location>
        <begin position="1"/>
        <end position="19"/>
    </location>
</feature>
<reference evidence="5 6" key="1">
    <citation type="journal article" date="2010" name="J. Bacteriol.">
        <title>Genome sequence of Lentisphaera araneosa HTCC2155T, the type species of the order Lentisphaerales in the phylum Lentisphaerae.</title>
        <authorList>
            <person name="Thrash J.C."/>
            <person name="Cho J.C."/>
            <person name="Vergin K.L."/>
            <person name="Morris R.M."/>
            <person name="Giovannoni S.J."/>
        </authorList>
    </citation>
    <scope>NUCLEOTIDE SEQUENCE [LARGE SCALE GENOMIC DNA]</scope>
    <source>
        <strain evidence="5 6">HTCC2155</strain>
    </source>
</reference>
<dbReference type="InterPro" id="IPR000917">
    <property type="entry name" value="Sulfatase_N"/>
</dbReference>
<protein>
    <submittedName>
        <fullName evidence="5">Arylsulphatase A</fullName>
    </submittedName>
</protein>
<dbReference type="InterPro" id="IPR017850">
    <property type="entry name" value="Alkaline_phosphatase_core_sf"/>
</dbReference>
<evidence type="ECO:0000259" key="4">
    <source>
        <dbReference type="Pfam" id="PF00884"/>
    </source>
</evidence>
<dbReference type="PANTHER" id="PTHR42693:SF53">
    <property type="entry name" value="ENDO-4-O-SULFATASE"/>
    <property type="match status" value="1"/>
</dbReference>
<evidence type="ECO:0000256" key="3">
    <source>
        <dbReference type="SAM" id="SignalP"/>
    </source>
</evidence>
<gene>
    <name evidence="5" type="ORF">LNTAR_06884</name>
</gene>
<evidence type="ECO:0000313" key="6">
    <source>
        <dbReference type="Proteomes" id="UP000004947"/>
    </source>
</evidence>
<feature type="domain" description="Sulfatase N-terminal" evidence="4">
    <location>
        <begin position="24"/>
        <end position="67"/>
    </location>
</feature>
<keyword evidence="6" id="KW-1185">Reference proteome</keyword>
<comment type="caution">
    <text evidence="5">The sequence shown here is derived from an EMBL/GenBank/DDBJ whole genome shotgun (WGS) entry which is preliminary data.</text>
</comment>
<feature type="chain" id="PRO_5002694554" evidence="3">
    <location>
        <begin position="20"/>
        <end position="77"/>
    </location>
</feature>
<evidence type="ECO:0000313" key="5">
    <source>
        <dbReference type="EMBL" id="EDM26948.1"/>
    </source>
</evidence>
<organism evidence="5 6">
    <name type="scientific">Lentisphaera araneosa HTCC2155</name>
    <dbReference type="NCBI Taxonomy" id="313628"/>
    <lineage>
        <taxon>Bacteria</taxon>
        <taxon>Pseudomonadati</taxon>
        <taxon>Lentisphaerota</taxon>
        <taxon>Lentisphaeria</taxon>
        <taxon>Lentisphaerales</taxon>
        <taxon>Lentisphaeraceae</taxon>
        <taxon>Lentisphaera</taxon>
    </lineage>
</organism>
<dbReference type="SUPFAM" id="SSF53649">
    <property type="entry name" value="Alkaline phosphatase-like"/>
    <property type="match status" value="1"/>
</dbReference>
<dbReference type="Proteomes" id="UP000004947">
    <property type="component" value="Unassembled WGS sequence"/>
</dbReference>
<dbReference type="Gene3D" id="3.40.720.10">
    <property type="entry name" value="Alkaline Phosphatase, subunit A"/>
    <property type="match status" value="1"/>
</dbReference>
<name>A6DMR2_9BACT</name>
<proteinExistence type="inferred from homology"/>
<dbReference type="InterPro" id="IPR050738">
    <property type="entry name" value="Sulfatase"/>
</dbReference>
<dbReference type="STRING" id="313628.LNTAR_06884"/>
<keyword evidence="3" id="KW-0732">Signal</keyword>
<evidence type="ECO:0000256" key="2">
    <source>
        <dbReference type="ARBA" id="ARBA00022801"/>
    </source>
</evidence>
<evidence type="ECO:0000256" key="1">
    <source>
        <dbReference type="ARBA" id="ARBA00008779"/>
    </source>
</evidence>
<accession>A6DMR2</accession>
<sequence length="77" mass="8585">MNMSLKWVLLSILCFTVSAVDTKPNIVLIMADDMGYECLSSNDSKDYRTPVLDKLADEGMRFEQCFANPIPSALHLG</sequence>
<dbReference type="PANTHER" id="PTHR42693">
    <property type="entry name" value="ARYLSULFATASE FAMILY MEMBER"/>
    <property type="match status" value="1"/>
</dbReference>
<dbReference type="AlphaFoldDB" id="A6DMR2"/>
<dbReference type="eggNOG" id="COG3119">
    <property type="taxonomic scope" value="Bacteria"/>
</dbReference>
<keyword evidence="2" id="KW-0378">Hydrolase</keyword>
<dbReference type="Pfam" id="PF00884">
    <property type="entry name" value="Sulfatase"/>
    <property type="match status" value="1"/>
</dbReference>
<dbReference type="EMBL" id="ABCK01000012">
    <property type="protein sequence ID" value="EDM26948.1"/>
    <property type="molecule type" value="Genomic_DNA"/>
</dbReference>
<comment type="similarity">
    <text evidence="1">Belongs to the sulfatase family.</text>
</comment>
<dbReference type="GO" id="GO:0004065">
    <property type="term" value="F:arylsulfatase activity"/>
    <property type="evidence" value="ECO:0007669"/>
    <property type="project" value="TreeGrafter"/>
</dbReference>